<dbReference type="Pfam" id="PF20380">
    <property type="entry name" value="DUF6675"/>
    <property type="match status" value="1"/>
</dbReference>
<proteinExistence type="predicted"/>
<feature type="transmembrane region" description="Helical" evidence="1">
    <location>
        <begin position="20"/>
        <end position="43"/>
    </location>
</feature>
<dbReference type="InterPro" id="IPR046745">
    <property type="entry name" value="DUF6675"/>
</dbReference>
<dbReference type="Proteomes" id="UP000326202">
    <property type="component" value="Chromosome"/>
</dbReference>
<name>A0A5J6ML22_9PROT</name>
<dbReference type="RefSeq" id="WP_151175885.1">
    <property type="nucleotide sequence ID" value="NZ_CP042906.1"/>
</dbReference>
<evidence type="ECO:0000256" key="1">
    <source>
        <dbReference type="SAM" id="Phobius"/>
    </source>
</evidence>
<organism evidence="2 3">
    <name type="scientific">Hypericibacter terrae</name>
    <dbReference type="NCBI Taxonomy" id="2602015"/>
    <lineage>
        <taxon>Bacteria</taxon>
        <taxon>Pseudomonadati</taxon>
        <taxon>Pseudomonadota</taxon>
        <taxon>Alphaproteobacteria</taxon>
        <taxon>Rhodospirillales</taxon>
        <taxon>Dongiaceae</taxon>
        <taxon>Hypericibacter</taxon>
    </lineage>
</organism>
<keyword evidence="1" id="KW-0472">Membrane</keyword>
<evidence type="ECO:0000313" key="3">
    <source>
        <dbReference type="Proteomes" id="UP000326202"/>
    </source>
</evidence>
<dbReference type="EMBL" id="CP042906">
    <property type="protein sequence ID" value="QEX15436.1"/>
    <property type="molecule type" value="Genomic_DNA"/>
</dbReference>
<sequence length="279" mass="30316">MDLDARTLAVSGGQRARRGFWLGVLLPAVMALAAVGFGVPAFAAAGSLPAPPCATGAASDAAAFADPPKARIWHSRDLGDWRPPACFGWPPMDLNLVTALSGTFAFDGGGDELLARFGAASDWKGIRYWSASDRRWETFITDSTALEGFEHQQRRPDFTLAELKSGTDFYFLRADNRSSKPVVYRMQVAEAGPDRLVVKIGNVSPITALVFTLFDSGDIQSTYFLEKIGPGRWGYYALTVMHEGAMVIGNQDESYLTRTIAIFRHLAGIPTDQEPPLVP</sequence>
<dbReference type="OrthoDB" id="7352267at2"/>
<protein>
    <submittedName>
        <fullName evidence="2">Uncharacterized protein</fullName>
    </submittedName>
</protein>
<reference evidence="2 3" key="1">
    <citation type="submission" date="2019-08" db="EMBL/GenBank/DDBJ databases">
        <title>Hyperibacter terrae gen. nov., sp. nov. and Hyperibacter viscosus sp. nov., two new members in the family Rhodospirillaceae isolated from the rhizosphere of Hypericum perforatum.</title>
        <authorList>
            <person name="Noviana Z."/>
        </authorList>
    </citation>
    <scope>NUCLEOTIDE SEQUENCE [LARGE SCALE GENOMIC DNA]</scope>
    <source>
        <strain evidence="2 3">R5913</strain>
    </source>
</reference>
<gene>
    <name evidence="2" type="ORF">FRZ44_07200</name>
</gene>
<keyword evidence="1" id="KW-0812">Transmembrane</keyword>
<dbReference type="AlphaFoldDB" id="A0A5J6ML22"/>
<keyword evidence="1" id="KW-1133">Transmembrane helix</keyword>
<accession>A0A5J6ML22</accession>
<evidence type="ECO:0000313" key="2">
    <source>
        <dbReference type="EMBL" id="QEX15436.1"/>
    </source>
</evidence>
<dbReference type="KEGG" id="htq:FRZ44_07200"/>
<keyword evidence="3" id="KW-1185">Reference proteome</keyword>